<proteinExistence type="predicted"/>
<feature type="region of interest" description="Disordered" evidence="1">
    <location>
        <begin position="37"/>
        <end position="108"/>
    </location>
</feature>
<evidence type="ECO:0000256" key="1">
    <source>
        <dbReference type="SAM" id="MobiDB-lite"/>
    </source>
</evidence>
<feature type="compositionally biased region" description="Acidic residues" evidence="1">
    <location>
        <begin position="52"/>
        <end position="71"/>
    </location>
</feature>
<organism evidence="2 3">
    <name type="scientific">Punica granatum</name>
    <name type="common">Pomegranate</name>
    <dbReference type="NCBI Taxonomy" id="22663"/>
    <lineage>
        <taxon>Eukaryota</taxon>
        <taxon>Viridiplantae</taxon>
        <taxon>Streptophyta</taxon>
        <taxon>Embryophyta</taxon>
        <taxon>Tracheophyta</taxon>
        <taxon>Spermatophyta</taxon>
        <taxon>Magnoliopsida</taxon>
        <taxon>eudicotyledons</taxon>
        <taxon>Gunneridae</taxon>
        <taxon>Pentapetalae</taxon>
        <taxon>rosids</taxon>
        <taxon>malvids</taxon>
        <taxon>Myrtales</taxon>
        <taxon>Lythraceae</taxon>
        <taxon>Punica</taxon>
    </lineage>
</organism>
<dbReference type="Proteomes" id="UP000233551">
    <property type="component" value="Unassembled WGS sequence"/>
</dbReference>
<dbReference type="EMBL" id="PGOL01002333">
    <property type="protein sequence ID" value="PKI48795.1"/>
    <property type="molecule type" value="Genomic_DNA"/>
</dbReference>
<reference evidence="2 3" key="1">
    <citation type="submission" date="2017-11" db="EMBL/GenBank/DDBJ databases">
        <title>De-novo sequencing of pomegranate (Punica granatum L.) genome.</title>
        <authorList>
            <person name="Akparov Z."/>
            <person name="Amiraslanov A."/>
            <person name="Hajiyeva S."/>
            <person name="Abbasov M."/>
            <person name="Kaur K."/>
            <person name="Hamwieh A."/>
            <person name="Solovyev V."/>
            <person name="Salamov A."/>
            <person name="Braich B."/>
            <person name="Kosarev P."/>
            <person name="Mahmoud A."/>
            <person name="Hajiyev E."/>
            <person name="Babayeva S."/>
            <person name="Izzatullayeva V."/>
            <person name="Mammadov A."/>
            <person name="Mammadov A."/>
            <person name="Sharifova S."/>
            <person name="Ojaghi J."/>
            <person name="Eynullazada K."/>
            <person name="Bayramov B."/>
            <person name="Abdulazimova A."/>
            <person name="Shahmuradov I."/>
        </authorList>
    </citation>
    <scope>NUCLEOTIDE SEQUENCE [LARGE SCALE GENOMIC DNA]</scope>
    <source>
        <strain evidence="3">cv. AG2017</strain>
        <tissue evidence="2">Leaf</tissue>
    </source>
</reference>
<comment type="caution">
    <text evidence="2">The sequence shown here is derived from an EMBL/GenBank/DDBJ whole genome shotgun (WGS) entry which is preliminary data.</text>
</comment>
<dbReference type="AlphaFoldDB" id="A0A2I0IXY8"/>
<accession>A0A2I0IXY8</accession>
<name>A0A2I0IXY8_PUNGR</name>
<evidence type="ECO:0000313" key="3">
    <source>
        <dbReference type="Proteomes" id="UP000233551"/>
    </source>
</evidence>
<sequence>MEKNNGDSEEEKEEAREAFMVFPKENPLSSFLKEQCEKSQMVVKEETSDSISEAESEASSDVSEDSWETEDSYPPLKMMGRGDGVDSDDAIRTTPDQRWQIHQGLKRQ</sequence>
<evidence type="ECO:0000313" key="2">
    <source>
        <dbReference type="EMBL" id="PKI48795.1"/>
    </source>
</evidence>
<gene>
    <name evidence="2" type="ORF">CRG98_030837</name>
</gene>
<keyword evidence="3" id="KW-1185">Reference proteome</keyword>
<protein>
    <submittedName>
        <fullName evidence="2">Uncharacterized protein</fullName>
    </submittedName>
</protein>